<dbReference type="Proteomes" id="UP000011115">
    <property type="component" value="Unassembled WGS sequence"/>
</dbReference>
<dbReference type="HOGENOM" id="CLU_2908500_0_0_1"/>
<organism evidence="1 2">
    <name type="scientific">Solanum tuberosum</name>
    <name type="common">Potato</name>
    <dbReference type="NCBI Taxonomy" id="4113"/>
    <lineage>
        <taxon>Eukaryota</taxon>
        <taxon>Viridiplantae</taxon>
        <taxon>Streptophyta</taxon>
        <taxon>Embryophyta</taxon>
        <taxon>Tracheophyta</taxon>
        <taxon>Spermatophyta</taxon>
        <taxon>Magnoliopsida</taxon>
        <taxon>eudicotyledons</taxon>
        <taxon>Gunneridae</taxon>
        <taxon>Pentapetalae</taxon>
        <taxon>asterids</taxon>
        <taxon>lamiids</taxon>
        <taxon>Solanales</taxon>
        <taxon>Solanaceae</taxon>
        <taxon>Solanoideae</taxon>
        <taxon>Solaneae</taxon>
        <taxon>Solanum</taxon>
    </lineage>
</organism>
<name>M1C7X1_SOLTU</name>
<evidence type="ECO:0000313" key="1">
    <source>
        <dbReference type="EnsemblPlants" id="PGSC0003DMT400061721"/>
    </source>
</evidence>
<protein>
    <submittedName>
        <fullName evidence="1">Uncharacterized protein</fullName>
    </submittedName>
</protein>
<sequence>MATTAAGQPSGEVGQQTYANLLRSSTVERRPVSLKPLTYLHGEPRVVWDQLEVEQMIVNENL</sequence>
<dbReference type="AlphaFoldDB" id="M1C7X1"/>
<evidence type="ECO:0000313" key="2">
    <source>
        <dbReference type="Proteomes" id="UP000011115"/>
    </source>
</evidence>
<reference evidence="1" key="2">
    <citation type="submission" date="2015-06" db="UniProtKB">
        <authorList>
            <consortium name="EnsemblPlants"/>
        </authorList>
    </citation>
    <scope>IDENTIFICATION</scope>
    <source>
        <strain evidence="1">DM1-3 516 R44</strain>
    </source>
</reference>
<accession>M1C7X1</accession>
<dbReference type="Gramene" id="PGSC0003DMT400061721">
    <property type="protein sequence ID" value="PGSC0003DMT400061721"/>
    <property type="gene ID" value="PGSC0003DMG400024021"/>
</dbReference>
<reference evidence="2" key="1">
    <citation type="journal article" date="2011" name="Nature">
        <title>Genome sequence and analysis of the tuber crop potato.</title>
        <authorList>
            <consortium name="The Potato Genome Sequencing Consortium"/>
        </authorList>
    </citation>
    <scope>NUCLEOTIDE SEQUENCE [LARGE SCALE GENOMIC DNA]</scope>
    <source>
        <strain evidence="2">cv. DM1-3 516 R44</strain>
    </source>
</reference>
<proteinExistence type="predicted"/>
<dbReference type="EnsemblPlants" id="PGSC0003DMT400061721">
    <property type="protein sequence ID" value="PGSC0003DMT400061721"/>
    <property type="gene ID" value="PGSC0003DMG400024021"/>
</dbReference>
<keyword evidence="2" id="KW-1185">Reference proteome</keyword>